<proteinExistence type="predicted"/>
<protein>
    <submittedName>
        <fullName evidence="1">Uncharacterized protein</fullName>
    </submittedName>
</protein>
<sequence length="191" mass="20882">MLRNTYPTWDIGHQGDPSGVLWWIAELRQPVTPELVAAGVSRTIRREDAIALAATLGWQTALLHTVRPVLLAPGPPLSGAARRAGGSTREPARRWCIHSTGPAAAPPEVTTMHTWESHTPRGSRLRIHETSCCGEYELASEGGEYFVLRWTKNSAYEETSRGIYGRAAQAWRALAEAHVCSRRTSGSSLAT</sequence>
<dbReference type="Proteomes" id="UP000295157">
    <property type="component" value="Unassembled WGS sequence"/>
</dbReference>
<name>A0A4R4NR39_9ACTN</name>
<accession>A0A4R4NR39</accession>
<comment type="caution">
    <text evidence="1">The sequence shown here is derived from an EMBL/GenBank/DDBJ whole genome shotgun (WGS) entry which is preliminary data.</text>
</comment>
<dbReference type="RefSeq" id="WP_132328330.1">
    <property type="nucleotide sequence ID" value="NZ_SMJZ01000001.1"/>
</dbReference>
<dbReference type="AlphaFoldDB" id="A0A4R4NR39"/>
<dbReference type="OrthoDB" id="3540568at2"/>
<gene>
    <name evidence="1" type="ORF">E1267_00055</name>
</gene>
<dbReference type="EMBL" id="SMJZ01000001">
    <property type="protein sequence ID" value="TDC11384.1"/>
    <property type="molecule type" value="Genomic_DNA"/>
</dbReference>
<reference evidence="1 2" key="1">
    <citation type="submission" date="2019-02" db="EMBL/GenBank/DDBJ databases">
        <title>Draft genome sequences of novel Actinobacteria.</title>
        <authorList>
            <person name="Sahin N."/>
            <person name="Ay H."/>
            <person name="Saygin H."/>
        </authorList>
    </citation>
    <scope>NUCLEOTIDE SEQUENCE [LARGE SCALE GENOMIC DNA]</scope>
    <source>
        <strain evidence="1 2">KC201</strain>
    </source>
</reference>
<keyword evidence="2" id="KW-1185">Reference proteome</keyword>
<evidence type="ECO:0000313" key="2">
    <source>
        <dbReference type="Proteomes" id="UP000295157"/>
    </source>
</evidence>
<organism evidence="1 2">
    <name type="scientific">Nonomuraea longispora</name>
    <dbReference type="NCBI Taxonomy" id="1848320"/>
    <lineage>
        <taxon>Bacteria</taxon>
        <taxon>Bacillati</taxon>
        <taxon>Actinomycetota</taxon>
        <taxon>Actinomycetes</taxon>
        <taxon>Streptosporangiales</taxon>
        <taxon>Streptosporangiaceae</taxon>
        <taxon>Nonomuraea</taxon>
    </lineage>
</organism>
<evidence type="ECO:0000313" key="1">
    <source>
        <dbReference type="EMBL" id="TDC11384.1"/>
    </source>
</evidence>